<dbReference type="SUPFAM" id="SSF100950">
    <property type="entry name" value="NagB/RpiA/CoA transferase-like"/>
    <property type="match status" value="1"/>
</dbReference>
<keyword evidence="3 4" id="KW-0067">ATP-binding</keyword>
<organism evidence="6 7">
    <name type="scientific">Desulfovibrio porci</name>
    <dbReference type="NCBI Taxonomy" id="2605782"/>
    <lineage>
        <taxon>Bacteria</taxon>
        <taxon>Pseudomonadati</taxon>
        <taxon>Thermodesulfobacteriota</taxon>
        <taxon>Desulfovibrionia</taxon>
        <taxon>Desulfovibrionales</taxon>
        <taxon>Desulfovibrionaceae</taxon>
        <taxon>Desulfovibrio</taxon>
    </lineage>
</organism>
<dbReference type="GO" id="GO:0005524">
    <property type="term" value="F:ATP binding"/>
    <property type="evidence" value="ECO:0007669"/>
    <property type="project" value="UniProtKB-KW"/>
</dbReference>
<comment type="similarity">
    <text evidence="1 5">Belongs to the 5-formyltetrahydrofolate cyclo-ligase family.</text>
</comment>
<feature type="binding site" evidence="4">
    <location>
        <position position="76"/>
    </location>
    <ligand>
        <name>substrate</name>
    </ligand>
</feature>
<comment type="cofactor">
    <cofactor evidence="5">
        <name>Mg(2+)</name>
        <dbReference type="ChEBI" id="CHEBI:18420"/>
    </cofactor>
</comment>
<keyword evidence="5" id="KW-0479">Metal-binding</keyword>
<evidence type="ECO:0000256" key="2">
    <source>
        <dbReference type="ARBA" id="ARBA00022741"/>
    </source>
</evidence>
<evidence type="ECO:0000256" key="1">
    <source>
        <dbReference type="ARBA" id="ARBA00010638"/>
    </source>
</evidence>
<dbReference type="GO" id="GO:0035999">
    <property type="term" value="P:tetrahydrofolate interconversion"/>
    <property type="evidence" value="ECO:0007669"/>
    <property type="project" value="TreeGrafter"/>
</dbReference>
<dbReference type="EC" id="6.3.3.2" evidence="5"/>
<dbReference type="InterPro" id="IPR002698">
    <property type="entry name" value="FTHF_cligase"/>
</dbReference>
<dbReference type="PANTHER" id="PTHR23407:SF1">
    <property type="entry name" value="5-FORMYLTETRAHYDROFOLATE CYCLO-LIGASE"/>
    <property type="match status" value="1"/>
</dbReference>
<comment type="catalytic activity">
    <reaction evidence="5">
        <text>(6S)-5-formyl-5,6,7,8-tetrahydrofolate + ATP = (6R)-5,10-methenyltetrahydrofolate + ADP + phosphate</text>
        <dbReference type="Rhea" id="RHEA:10488"/>
        <dbReference type="ChEBI" id="CHEBI:30616"/>
        <dbReference type="ChEBI" id="CHEBI:43474"/>
        <dbReference type="ChEBI" id="CHEBI:57455"/>
        <dbReference type="ChEBI" id="CHEBI:57457"/>
        <dbReference type="ChEBI" id="CHEBI:456216"/>
        <dbReference type="EC" id="6.3.3.2"/>
    </reaction>
</comment>
<protein>
    <recommendedName>
        <fullName evidence="5">5-formyltetrahydrofolate cyclo-ligase</fullName>
        <ecNumber evidence="5">6.3.3.2</ecNumber>
    </recommendedName>
</protein>
<dbReference type="Proteomes" id="UP000477488">
    <property type="component" value="Unassembled WGS sequence"/>
</dbReference>
<proteinExistence type="inferred from homology"/>
<keyword evidence="2 4" id="KW-0547">Nucleotide-binding</keyword>
<feature type="binding site" evidence="4">
    <location>
        <position position="71"/>
    </location>
    <ligand>
        <name>substrate</name>
    </ligand>
</feature>
<keyword evidence="6" id="KW-0436">Ligase</keyword>
<feature type="binding site" evidence="4">
    <location>
        <begin position="161"/>
        <end position="169"/>
    </location>
    <ligand>
        <name>ATP</name>
        <dbReference type="ChEBI" id="CHEBI:30616"/>
    </ligand>
</feature>
<dbReference type="InterPro" id="IPR024185">
    <property type="entry name" value="FTHF_cligase-like_sf"/>
</dbReference>
<dbReference type="GO" id="GO:0009396">
    <property type="term" value="P:folic acid-containing compound biosynthetic process"/>
    <property type="evidence" value="ECO:0007669"/>
    <property type="project" value="TreeGrafter"/>
</dbReference>
<comment type="caution">
    <text evidence="6">The sequence shown here is derived from an EMBL/GenBank/DDBJ whole genome shotgun (WGS) entry which is preliminary data.</text>
</comment>
<dbReference type="GO" id="GO:0046872">
    <property type="term" value="F:metal ion binding"/>
    <property type="evidence" value="ECO:0007669"/>
    <property type="project" value="UniProtKB-KW"/>
</dbReference>
<dbReference type="InterPro" id="IPR037171">
    <property type="entry name" value="NagB/RpiA_transferase-like"/>
</dbReference>
<dbReference type="NCBIfam" id="TIGR02727">
    <property type="entry name" value="MTHFS_bact"/>
    <property type="match status" value="1"/>
</dbReference>
<keyword evidence="7" id="KW-1185">Reference proteome</keyword>
<dbReference type="GO" id="GO:0030272">
    <property type="term" value="F:5-formyltetrahydrofolate cyclo-ligase activity"/>
    <property type="evidence" value="ECO:0007669"/>
    <property type="project" value="UniProtKB-EC"/>
</dbReference>
<evidence type="ECO:0000256" key="4">
    <source>
        <dbReference type="PIRSR" id="PIRSR006806-1"/>
    </source>
</evidence>
<gene>
    <name evidence="6" type="ORF">FYJ44_05440</name>
</gene>
<accession>A0A6L5XK16</accession>
<sequence length="215" mass="24016">MHPTQPAFTLSAEPMESEASVAARKAALRERIRKLRRNHPPGLARARSLEAQQRLLEAPCWRNARSVALYVALKGELSTDKLLDAAWKSGRTVWLPRVRPEEPGCMEFVACTGPEQLRPGPFGLREPEDSLPGLGPEEAGKAFKPDLLVLPGLAFDRRGGRLGFGGGYYDRFLDSGLTCPRVGLCFAFQITKNLPLEQWDQRVHYLCTEEQFLCL</sequence>
<feature type="binding site" evidence="4">
    <location>
        <begin position="25"/>
        <end position="29"/>
    </location>
    <ligand>
        <name>ATP</name>
        <dbReference type="ChEBI" id="CHEBI:30616"/>
    </ligand>
</feature>
<dbReference type="PIRSF" id="PIRSF006806">
    <property type="entry name" value="FTHF_cligase"/>
    <property type="match status" value="1"/>
</dbReference>
<dbReference type="EMBL" id="VUMH01000004">
    <property type="protein sequence ID" value="MSS27504.1"/>
    <property type="molecule type" value="Genomic_DNA"/>
</dbReference>
<keyword evidence="5" id="KW-0460">Magnesium</keyword>
<evidence type="ECO:0000256" key="3">
    <source>
        <dbReference type="ARBA" id="ARBA00022840"/>
    </source>
</evidence>
<dbReference type="Gene3D" id="3.40.50.10420">
    <property type="entry name" value="NagB/RpiA/CoA transferase-like"/>
    <property type="match status" value="1"/>
</dbReference>
<dbReference type="PANTHER" id="PTHR23407">
    <property type="entry name" value="ATPASE INHIBITOR/5-FORMYLTETRAHYDROFOLATE CYCLO-LIGASE"/>
    <property type="match status" value="1"/>
</dbReference>
<reference evidence="6 7" key="1">
    <citation type="submission" date="2019-09" db="EMBL/GenBank/DDBJ databases">
        <title>In-depth cultivation of the pig gut microbiome towards novel bacterial diversity and tailored functional studies.</title>
        <authorList>
            <person name="Wylensek D."/>
            <person name="Hitch T.C.A."/>
            <person name="Clavel T."/>
        </authorList>
    </citation>
    <scope>NUCLEOTIDE SEQUENCE [LARGE SCALE GENOMIC DNA]</scope>
    <source>
        <strain evidence="6 7">PG-178-WT-4</strain>
    </source>
</reference>
<dbReference type="AlphaFoldDB" id="A0A6L5XK16"/>
<evidence type="ECO:0000313" key="7">
    <source>
        <dbReference type="Proteomes" id="UP000477488"/>
    </source>
</evidence>
<name>A0A6L5XK16_9BACT</name>
<dbReference type="Pfam" id="PF01812">
    <property type="entry name" value="5-FTHF_cyc-lig"/>
    <property type="match status" value="1"/>
</dbReference>
<evidence type="ECO:0000313" key="6">
    <source>
        <dbReference type="EMBL" id="MSS27504.1"/>
    </source>
</evidence>
<evidence type="ECO:0000256" key="5">
    <source>
        <dbReference type="RuleBase" id="RU361279"/>
    </source>
</evidence>